<dbReference type="Proteomes" id="UP000054266">
    <property type="component" value="Unassembled WGS sequence"/>
</dbReference>
<reference evidence="10 11" key="1">
    <citation type="submission" date="2015-01" db="EMBL/GenBank/DDBJ databases">
        <title>The Genome Sequence of Capronia semiimmersa CBS27337.</title>
        <authorList>
            <consortium name="The Broad Institute Genomics Platform"/>
            <person name="Cuomo C."/>
            <person name="de Hoog S."/>
            <person name="Gorbushina A."/>
            <person name="Stielow B."/>
            <person name="Teixiera M."/>
            <person name="Abouelleil A."/>
            <person name="Chapman S.B."/>
            <person name="Priest M."/>
            <person name="Young S.K."/>
            <person name="Wortman J."/>
            <person name="Nusbaum C."/>
            <person name="Birren B."/>
        </authorList>
    </citation>
    <scope>NUCLEOTIDE SEQUENCE [LARGE SCALE GENOMIC DNA]</scope>
    <source>
        <strain evidence="10 11">CBS 27337</strain>
    </source>
</reference>
<evidence type="ECO:0000256" key="7">
    <source>
        <dbReference type="RuleBase" id="RU003346"/>
    </source>
</evidence>
<dbReference type="PROSITE" id="PS00217">
    <property type="entry name" value="SUGAR_TRANSPORT_2"/>
    <property type="match status" value="1"/>
</dbReference>
<evidence type="ECO:0000256" key="6">
    <source>
        <dbReference type="ARBA" id="ARBA00023136"/>
    </source>
</evidence>
<dbReference type="PANTHER" id="PTHR48022">
    <property type="entry name" value="PLASTIDIC GLUCOSE TRANSPORTER 4"/>
    <property type="match status" value="1"/>
</dbReference>
<dbReference type="InterPro" id="IPR005829">
    <property type="entry name" value="Sugar_transporter_CS"/>
</dbReference>
<dbReference type="Pfam" id="PF00083">
    <property type="entry name" value="Sugar_tr"/>
    <property type="match status" value="1"/>
</dbReference>
<dbReference type="Gene3D" id="1.20.1250.20">
    <property type="entry name" value="MFS general substrate transporter like domains"/>
    <property type="match status" value="1"/>
</dbReference>
<dbReference type="PRINTS" id="PR00171">
    <property type="entry name" value="SUGRTRNSPORT"/>
</dbReference>
<dbReference type="FunFam" id="1.20.1250.20:FF:000134">
    <property type="entry name" value="MFS sugar transporter protein"/>
    <property type="match status" value="1"/>
</dbReference>
<dbReference type="InterPro" id="IPR005828">
    <property type="entry name" value="MFS_sugar_transport-like"/>
</dbReference>
<dbReference type="NCBIfam" id="TIGR00879">
    <property type="entry name" value="SP"/>
    <property type="match status" value="1"/>
</dbReference>
<gene>
    <name evidence="10" type="ORF">PV04_04474</name>
</gene>
<feature type="transmembrane region" description="Helical" evidence="8">
    <location>
        <begin position="339"/>
        <end position="361"/>
    </location>
</feature>
<name>A0A0D2FPQ7_9EURO</name>
<feature type="transmembrane region" description="Helical" evidence="8">
    <location>
        <begin position="145"/>
        <end position="166"/>
    </location>
</feature>
<dbReference type="InterPro" id="IPR020846">
    <property type="entry name" value="MFS_dom"/>
</dbReference>
<dbReference type="PANTHER" id="PTHR48022:SF38">
    <property type="entry name" value="MAJOR FACILITATOR SUPERFAMILY (MFS) PROFILE DOMAIN-CONTAINING PROTEIN-RELATED"/>
    <property type="match status" value="1"/>
</dbReference>
<evidence type="ECO:0000256" key="1">
    <source>
        <dbReference type="ARBA" id="ARBA00004141"/>
    </source>
</evidence>
<evidence type="ECO:0000256" key="2">
    <source>
        <dbReference type="ARBA" id="ARBA00010992"/>
    </source>
</evidence>
<evidence type="ECO:0000259" key="9">
    <source>
        <dbReference type="PROSITE" id="PS50850"/>
    </source>
</evidence>
<evidence type="ECO:0000256" key="8">
    <source>
        <dbReference type="SAM" id="Phobius"/>
    </source>
</evidence>
<feature type="domain" description="Major facilitator superfamily (MFS) profile" evidence="9">
    <location>
        <begin position="11"/>
        <end position="463"/>
    </location>
</feature>
<evidence type="ECO:0000256" key="4">
    <source>
        <dbReference type="ARBA" id="ARBA00022692"/>
    </source>
</evidence>
<evidence type="ECO:0000313" key="11">
    <source>
        <dbReference type="Proteomes" id="UP000054266"/>
    </source>
</evidence>
<dbReference type="GO" id="GO:0005351">
    <property type="term" value="F:carbohydrate:proton symporter activity"/>
    <property type="evidence" value="ECO:0007669"/>
    <property type="project" value="TreeGrafter"/>
</dbReference>
<dbReference type="InterPro" id="IPR003663">
    <property type="entry name" value="Sugar/inositol_transpt"/>
</dbReference>
<dbReference type="PROSITE" id="PS50850">
    <property type="entry name" value="MFS"/>
    <property type="match status" value="1"/>
</dbReference>
<dbReference type="AlphaFoldDB" id="A0A0D2FPQ7"/>
<comment type="similarity">
    <text evidence="2 7">Belongs to the major facilitator superfamily. Sugar transporter (TC 2.A.1.1) family.</text>
</comment>
<proteinExistence type="inferred from homology"/>
<sequence>MGAGNSYNFAITLFAALGGLTYGFSNSVIGSVLGLPGFFSYFELRPTGPGATYETRIVGATSGLFAAGGAIGSFFLKSVADSLGRKRAIQIICIVCMISGALQAGSVHIAMFLVGRFLSGIAIGLIVSIVPVYQSEVSPPSQRGMMVGFHGGAIGCGYCSAAWIGYACYFAKNLSFQWRFMLAAQCVPPLILFVGSFKLPESPRWLITQGRHQEALDILKRLHTGKLSDSTEDSEDEPSLAQREFQQISLQIELERELETGPWVMVTKKSYRKRLFCGVFTQAIAQSTGVLVINNFQVSLYNGLGLYGAMPLLLYALYLTNSTTWNWIGAFLMDRTGRIPMMTFGLCGCIVAVSLESAMVAEFGGTTSRVGNSFGVFFLFMFGTIYGSCLDASTYVYSCEVFPTHLRAAGMGVSICGQFLFTLIFTQVAPTAFASIGWKYYLVFIIIPIFGAMIVWKYFPETARMSLEEIGEKFGEPVAMHLNAVGGEKALVILSENLDKEKQMVPQPAAEELTETT</sequence>
<evidence type="ECO:0000256" key="5">
    <source>
        <dbReference type="ARBA" id="ARBA00022989"/>
    </source>
</evidence>
<keyword evidence="6 8" id="KW-0472">Membrane</keyword>
<keyword evidence="5 8" id="KW-1133">Transmembrane helix</keyword>
<keyword evidence="11" id="KW-1185">Reference proteome</keyword>
<dbReference type="GO" id="GO:0016020">
    <property type="term" value="C:membrane"/>
    <property type="evidence" value="ECO:0007669"/>
    <property type="project" value="UniProtKB-SubCell"/>
</dbReference>
<feature type="transmembrane region" description="Helical" evidence="8">
    <location>
        <begin position="58"/>
        <end position="76"/>
    </location>
</feature>
<dbReference type="InterPro" id="IPR036259">
    <property type="entry name" value="MFS_trans_sf"/>
</dbReference>
<dbReference type="SUPFAM" id="SSF103473">
    <property type="entry name" value="MFS general substrate transporter"/>
    <property type="match status" value="1"/>
</dbReference>
<evidence type="ECO:0000256" key="3">
    <source>
        <dbReference type="ARBA" id="ARBA00022448"/>
    </source>
</evidence>
<feature type="transmembrane region" description="Helical" evidence="8">
    <location>
        <begin position="373"/>
        <end position="397"/>
    </location>
</feature>
<feature type="transmembrane region" description="Helical" evidence="8">
    <location>
        <begin position="409"/>
        <end position="428"/>
    </location>
</feature>
<organism evidence="10 11">
    <name type="scientific">Phialophora macrospora</name>
    <dbReference type="NCBI Taxonomy" id="1851006"/>
    <lineage>
        <taxon>Eukaryota</taxon>
        <taxon>Fungi</taxon>
        <taxon>Dikarya</taxon>
        <taxon>Ascomycota</taxon>
        <taxon>Pezizomycotina</taxon>
        <taxon>Eurotiomycetes</taxon>
        <taxon>Chaetothyriomycetidae</taxon>
        <taxon>Chaetothyriales</taxon>
        <taxon>Herpotrichiellaceae</taxon>
        <taxon>Phialophora</taxon>
    </lineage>
</organism>
<dbReference type="EMBL" id="KN846958">
    <property type="protein sequence ID" value="KIW68535.1"/>
    <property type="molecule type" value="Genomic_DNA"/>
</dbReference>
<keyword evidence="4 8" id="KW-0812">Transmembrane</keyword>
<evidence type="ECO:0000313" key="10">
    <source>
        <dbReference type="EMBL" id="KIW68535.1"/>
    </source>
</evidence>
<feature type="transmembrane region" description="Helical" evidence="8">
    <location>
        <begin position="275"/>
        <end position="293"/>
    </location>
</feature>
<dbReference type="InterPro" id="IPR050360">
    <property type="entry name" value="MFS_Sugar_Transporters"/>
</dbReference>
<feature type="transmembrane region" description="Helical" evidence="8">
    <location>
        <begin position="299"/>
        <end position="318"/>
    </location>
</feature>
<feature type="transmembrane region" description="Helical" evidence="8">
    <location>
        <begin position="440"/>
        <end position="459"/>
    </location>
</feature>
<protein>
    <recommendedName>
        <fullName evidence="9">Major facilitator superfamily (MFS) profile domain-containing protein</fullName>
    </recommendedName>
</protein>
<comment type="subcellular location">
    <subcellularLocation>
        <location evidence="1">Membrane</location>
        <topology evidence="1">Multi-pass membrane protein</topology>
    </subcellularLocation>
</comment>
<accession>A0A0D2FPQ7</accession>
<keyword evidence="3 7" id="KW-0813">Transport</keyword>
<feature type="transmembrane region" description="Helical" evidence="8">
    <location>
        <begin position="113"/>
        <end position="133"/>
    </location>
</feature>
<dbReference type="HOGENOM" id="CLU_001265_30_13_1"/>